<dbReference type="InterPro" id="IPR020825">
    <property type="entry name" value="Phe-tRNA_synthase-like_B3/B4"/>
</dbReference>
<evidence type="ECO:0000313" key="15">
    <source>
        <dbReference type="Proteomes" id="UP000229699"/>
    </source>
</evidence>
<evidence type="ECO:0000256" key="11">
    <source>
        <dbReference type="ARBA" id="ARBA00030563"/>
    </source>
</evidence>
<evidence type="ECO:0000256" key="12">
    <source>
        <dbReference type="ARBA" id="ARBA00048573"/>
    </source>
</evidence>
<dbReference type="SUPFAM" id="SSF48163">
    <property type="entry name" value="An anticodon-binding domain of class I aminoacyl-tRNA synthetases"/>
    <property type="match status" value="1"/>
</dbReference>
<dbReference type="PANTHER" id="PTHR37940">
    <property type="entry name" value="LYSINE--TRNA LIGASE"/>
    <property type="match status" value="1"/>
</dbReference>
<organism evidence="14 15">
    <name type="scientific">Candidatus Roizmanbacteria bacterium CG22_combo_CG10-13_8_21_14_all_34_12</name>
    <dbReference type="NCBI Taxonomy" id="1974860"/>
    <lineage>
        <taxon>Bacteria</taxon>
        <taxon>Candidatus Roizmaniibacteriota</taxon>
    </lineage>
</organism>
<gene>
    <name evidence="14" type="primary">lysS</name>
    <name evidence="14" type="ORF">COW97_02930</name>
</gene>
<dbReference type="GO" id="GO:0004826">
    <property type="term" value="F:phenylalanine-tRNA ligase activity"/>
    <property type="evidence" value="ECO:0007669"/>
    <property type="project" value="InterPro"/>
</dbReference>
<evidence type="ECO:0000313" key="14">
    <source>
        <dbReference type="EMBL" id="PIP63361.1"/>
    </source>
</evidence>
<evidence type="ECO:0000256" key="6">
    <source>
        <dbReference type="ARBA" id="ARBA00022598"/>
    </source>
</evidence>
<dbReference type="SUPFAM" id="SSF56037">
    <property type="entry name" value="PheT/TilS domain"/>
    <property type="match status" value="1"/>
</dbReference>
<evidence type="ECO:0000256" key="7">
    <source>
        <dbReference type="ARBA" id="ARBA00022741"/>
    </source>
</evidence>
<dbReference type="GO" id="GO:0006430">
    <property type="term" value="P:lysyl-tRNA aminoacylation"/>
    <property type="evidence" value="ECO:0007669"/>
    <property type="project" value="InterPro"/>
</dbReference>
<reference evidence="14 15" key="1">
    <citation type="submission" date="2017-09" db="EMBL/GenBank/DDBJ databases">
        <title>Depth-based differentiation of microbial function through sediment-hosted aquifers and enrichment of novel symbionts in the deep terrestrial subsurface.</title>
        <authorList>
            <person name="Probst A.J."/>
            <person name="Ladd B."/>
            <person name="Jarett J.K."/>
            <person name="Geller-Mcgrath D.E."/>
            <person name="Sieber C.M."/>
            <person name="Emerson J.B."/>
            <person name="Anantharaman K."/>
            <person name="Thomas B.C."/>
            <person name="Malmstrom R."/>
            <person name="Stieglmeier M."/>
            <person name="Klingl A."/>
            <person name="Woyke T."/>
            <person name="Ryan C.M."/>
            <person name="Banfield J.F."/>
        </authorList>
    </citation>
    <scope>NUCLEOTIDE SEQUENCE [LARGE SCALE GENOMIC DNA]</scope>
    <source>
        <strain evidence="14">CG22_combo_CG10-13_8_21_14_all_34_12</strain>
    </source>
</reference>
<dbReference type="NCBIfam" id="TIGR00467">
    <property type="entry name" value="lysS_arch"/>
    <property type="match status" value="1"/>
</dbReference>
<dbReference type="EC" id="6.1.1.6" evidence="3"/>
<dbReference type="PANTHER" id="PTHR37940:SF1">
    <property type="entry name" value="LYSINE--TRNA LIGASE"/>
    <property type="match status" value="1"/>
</dbReference>
<keyword evidence="7" id="KW-0547">Nucleotide-binding</keyword>
<comment type="similarity">
    <text evidence="2">Belongs to the class-I aminoacyl-tRNA synthetase family.</text>
</comment>
<evidence type="ECO:0000256" key="4">
    <source>
        <dbReference type="ARBA" id="ARBA00015745"/>
    </source>
</evidence>
<dbReference type="GO" id="GO:0005524">
    <property type="term" value="F:ATP binding"/>
    <property type="evidence" value="ECO:0007669"/>
    <property type="project" value="UniProtKB-KW"/>
</dbReference>
<dbReference type="GO" id="GO:0004824">
    <property type="term" value="F:lysine-tRNA ligase activity"/>
    <property type="evidence" value="ECO:0007669"/>
    <property type="project" value="UniProtKB-EC"/>
</dbReference>
<evidence type="ECO:0000256" key="10">
    <source>
        <dbReference type="ARBA" id="ARBA00023146"/>
    </source>
</evidence>
<dbReference type="Proteomes" id="UP000229699">
    <property type="component" value="Unassembled WGS sequence"/>
</dbReference>
<evidence type="ECO:0000256" key="9">
    <source>
        <dbReference type="ARBA" id="ARBA00022917"/>
    </source>
</evidence>
<evidence type="ECO:0000256" key="3">
    <source>
        <dbReference type="ARBA" id="ARBA00013166"/>
    </source>
</evidence>
<dbReference type="Gene3D" id="1.10.10.770">
    <property type="match status" value="1"/>
</dbReference>
<dbReference type="Pfam" id="PF03483">
    <property type="entry name" value="B3_4"/>
    <property type="match status" value="1"/>
</dbReference>
<evidence type="ECO:0000256" key="5">
    <source>
        <dbReference type="ARBA" id="ARBA00022490"/>
    </source>
</evidence>
<feature type="domain" description="B3/B4 tRNA-binding" evidence="13">
    <location>
        <begin position="607"/>
        <end position="760"/>
    </location>
</feature>
<dbReference type="GO" id="GO:0005737">
    <property type="term" value="C:cytoplasm"/>
    <property type="evidence" value="ECO:0007669"/>
    <property type="project" value="UniProtKB-SubCell"/>
</dbReference>
<dbReference type="InterPro" id="IPR020751">
    <property type="entry name" value="aa-tRNA-synth_I_codon-bd_sub2"/>
</dbReference>
<evidence type="ECO:0000256" key="2">
    <source>
        <dbReference type="ARBA" id="ARBA00005594"/>
    </source>
</evidence>
<proteinExistence type="inferred from homology"/>
<dbReference type="GO" id="GO:0000049">
    <property type="term" value="F:tRNA binding"/>
    <property type="evidence" value="ECO:0007669"/>
    <property type="project" value="InterPro"/>
</dbReference>
<dbReference type="SMART" id="SM00873">
    <property type="entry name" value="B3_4"/>
    <property type="match status" value="1"/>
</dbReference>
<keyword evidence="8" id="KW-0067">ATP-binding</keyword>
<evidence type="ECO:0000256" key="8">
    <source>
        <dbReference type="ARBA" id="ARBA00022840"/>
    </source>
</evidence>
<dbReference type="Gene3D" id="3.50.40.10">
    <property type="entry name" value="Phenylalanyl-trna Synthetase, Chain B, domain 3"/>
    <property type="match status" value="1"/>
</dbReference>
<dbReference type="Pfam" id="PF01921">
    <property type="entry name" value="tRNA-synt_1f"/>
    <property type="match status" value="1"/>
</dbReference>
<dbReference type="Gene3D" id="3.40.50.620">
    <property type="entry name" value="HUPs"/>
    <property type="match status" value="2"/>
</dbReference>
<protein>
    <recommendedName>
        <fullName evidence="4">Lysine--tRNA ligase</fullName>
        <ecNumber evidence="3">6.1.1.6</ecNumber>
    </recommendedName>
    <alternativeName>
        <fullName evidence="11">Lysyl-tRNA synthetase</fullName>
    </alternativeName>
</protein>
<dbReference type="InterPro" id="IPR005146">
    <property type="entry name" value="B3/B4_tRNA-bd"/>
</dbReference>
<dbReference type="InterPro" id="IPR014729">
    <property type="entry name" value="Rossmann-like_a/b/a_fold"/>
</dbReference>
<accession>A0A2H0C0I7</accession>
<dbReference type="AlphaFoldDB" id="A0A2H0C0I7"/>
<comment type="catalytic activity">
    <reaction evidence="12">
        <text>tRNA(Lys) + L-lysine + ATP = L-lysyl-tRNA(Lys) + AMP + diphosphate</text>
        <dbReference type="Rhea" id="RHEA:20792"/>
        <dbReference type="Rhea" id="RHEA-COMP:9696"/>
        <dbReference type="Rhea" id="RHEA-COMP:9697"/>
        <dbReference type="ChEBI" id="CHEBI:30616"/>
        <dbReference type="ChEBI" id="CHEBI:32551"/>
        <dbReference type="ChEBI" id="CHEBI:33019"/>
        <dbReference type="ChEBI" id="CHEBI:78442"/>
        <dbReference type="ChEBI" id="CHEBI:78529"/>
        <dbReference type="ChEBI" id="CHEBI:456215"/>
        <dbReference type="EC" id="6.1.1.6"/>
    </reaction>
</comment>
<dbReference type="Gene3D" id="1.10.10.350">
    <property type="match status" value="1"/>
</dbReference>
<dbReference type="InterPro" id="IPR008925">
    <property type="entry name" value="aa_tRNA-synth_I_cd-bd_sf"/>
</dbReference>
<comment type="caution">
    <text evidence="14">The sequence shown here is derived from an EMBL/GenBank/DDBJ whole genome shotgun (WGS) entry which is preliminary data.</text>
</comment>
<evidence type="ECO:0000259" key="13">
    <source>
        <dbReference type="SMART" id="SM00873"/>
    </source>
</evidence>
<evidence type="ECO:0000256" key="1">
    <source>
        <dbReference type="ARBA" id="ARBA00004496"/>
    </source>
</evidence>
<keyword evidence="6 14" id="KW-0436">Ligase</keyword>
<keyword evidence="10" id="KW-0030">Aminoacyl-tRNA synthetase</keyword>
<dbReference type="SUPFAM" id="SSF52374">
    <property type="entry name" value="Nucleotidylyl transferase"/>
    <property type="match status" value="1"/>
</dbReference>
<keyword evidence="5" id="KW-0963">Cytoplasm</keyword>
<comment type="subcellular location">
    <subcellularLocation>
        <location evidence="1">Cytoplasm</location>
    </subcellularLocation>
</comment>
<keyword evidence="9" id="KW-0648">Protein biosynthesis</keyword>
<dbReference type="EMBL" id="PCTC01000061">
    <property type="protein sequence ID" value="PIP63361.1"/>
    <property type="molecule type" value="Genomic_DNA"/>
</dbReference>
<name>A0A2H0C0I7_9BACT</name>
<sequence>MIWPDREAKRLKERNLPLEWADDMKTPSGRVHVGSLRGVIVHDLIYKALKDIEVNAKFSYVFNDMDPMDGMPSYLDANKWGKHMGEPLYKIPSPEPGFKSFADYFAKEFISVFNSINCHPQIIWSSELHRAGKMNEVIKLILDKADVVRDIYKKVVKKDRASNWFPYNPICEKCGKIGTTSVYKWDGKYVYYKCEEKMVEWAEGCGYEGQVEPINENGKLVWKLDWPAHWKVIGVTIESSGKDHMSSGGSYDMGIHFCKNILGTVAPDALGGYEWFTIGGKKMSSSKGIGSSAKEVSQILPPDLLRFLLVRTPIKTHLDFDPVGDTIPNLFDDYDRCLNAYFLKLENNLPKDKAGEVAADYARIIELSEVKPLPKIRLYIPRFRTIINLLKAKNEDLTVFFETQKKIKLSSEEKAILEERIKYAKIYLEKYSQEKIDSVNSKEFLPSEKQKKFIFQLTSQLKMIKNMEDKDSVQNAIFVSIKESAINPKEAFTAFYQTLINKPFGPKAADLIQEFGIEKVIKLLNSNRVVINIKTTHLFPIIDKPEIFSIDGEVAKKYPSINIGIAVIKNINIKKSDPNLVAEIDQFVKSQSHLSNEVISAYPEVTTYRKLYKEMGIDWHSRRPSPEALLRRISQKKDLYQINTCVDAYNLIVMKNRVSVGAFDYDKFAFPTVMRFPKEGEEILLLGDHEPTKFKETELAYFDQNGGYNIDFNYRDAQRTAVTENTKDILLNIDGVYNITREKVEQSLKESIEIITKYCGGTVEFAGVVSAKQK</sequence>
<dbReference type="InterPro" id="IPR002904">
    <property type="entry name" value="Lys-tRNA-ligase"/>
</dbReference>